<dbReference type="STRING" id="1646377.BS640_20475"/>
<dbReference type="AlphaFoldDB" id="A0A1X0WA56"/>
<dbReference type="Gene3D" id="3.20.20.150">
    <property type="entry name" value="Divalent-metal-dependent TIM barrel enzymes"/>
    <property type="match status" value="1"/>
</dbReference>
<organism evidence="1 2">
    <name type="scientific">Rouxiella badensis</name>
    <dbReference type="NCBI Taxonomy" id="1646377"/>
    <lineage>
        <taxon>Bacteria</taxon>
        <taxon>Pseudomonadati</taxon>
        <taxon>Pseudomonadota</taxon>
        <taxon>Gammaproteobacteria</taxon>
        <taxon>Enterobacterales</taxon>
        <taxon>Yersiniaceae</taxon>
        <taxon>Rouxiella</taxon>
    </lineage>
</organism>
<reference evidence="1 2" key="1">
    <citation type="journal article" date="2017" name="Int. J. Syst. Evol. Microbiol.">
        <title>Rouxiella badensis sp. nov. and Rouxiella silvae sp. nov. isolated from peat bog soil in Germany and emendation of the genus description.</title>
        <authorList>
            <person name="Le Fleche-Mateos A."/>
            <person name="Kugler J.H."/>
            <person name="Hansen S.H."/>
            <person name="Syldatk C."/>
            <person name="Hausmann R."/>
            <person name="Lomprez F."/>
            <person name="Vandenbogaert M."/>
            <person name="Manuguerra J.C."/>
            <person name="Grimont P.A."/>
        </authorList>
    </citation>
    <scope>NUCLEOTIDE SEQUENCE [LARGE SCALE GENOMIC DNA]</scope>
    <source>
        <strain evidence="1 2">DSM 100043</strain>
    </source>
</reference>
<keyword evidence="2" id="KW-1185">Reference proteome</keyword>
<accession>A0A1X0WA56</accession>
<dbReference type="Proteomes" id="UP000192536">
    <property type="component" value="Unassembled WGS sequence"/>
</dbReference>
<dbReference type="InterPro" id="IPR036237">
    <property type="entry name" value="Xyl_isomerase-like_sf"/>
</dbReference>
<dbReference type="EMBL" id="MRWE01000047">
    <property type="protein sequence ID" value="ORJ23633.1"/>
    <property type="molecule type" value="Genomic_DNA"/>
</dbReference>
<dbReference type="GO" id="GO:0016853">
    <property type="term" value="F:isomerase activity"/>
    <property type="evidence" value="ECO:0007669"/>
    <property type="project" value="UniProtKB-KW"/>
</dbReference>
<evidence type="ECO:0000313" key="2">
    <source>
        <dbReference type="Proteomes" id="UP000192536"/>
    </source>
</evidence>
<keyword evidence="1" id="KW-0413">Isomerase</keyword>
<gene>
    <name evidence="1" type="ORF">BS640_20475</name>
</gene>
<comment type="caution">
    <text evidence="1">The sequence shown here is derived from an EMBL/GenBank/DDBJ whole genome shotgun (WGS) entry which is preliminary data.</text>
</comment>
<sequence length="258" mass="28459">MKTPENGAEIVIVTAAYGYQAVKDLGGQTPLLKHIAEAGADGVEIRRELFTDGEVNDLKVLGEKIRQHGLFAFYSVPESLFLEDGKVNPSLESFLIEADSLDARKLKIALGAFVPGEDLTPLKVLLQQHAVELVVENDQTKNGVLHPMNAFFFAAESLHLPVAMTFDMANWLWVGQDALEAANTLREHVSYVHVKAAEQRNGKYHAVALDDSDGSWKPVLDALPRHAPRGIEFPLEGDDLTAVTRHYVELLRKEAKEA</sequence>
<protein>
    <submittedName>
        <fullName evidence="1">Xylose isomerase</fullName>
    </submittedName>
</protein>
<dbReference type="SUPFAM" id="SSF51658">
    <property type="entry name" value="Xylose isomerase-like"/>
    <property type="match status" value="1"/>
</dbReference>
<name>A0A1X0WA56_9GAMM</name>
<proteinExistence type="predicted"/>
<evidence type="ECO:0000313" key="1">
    <source>
        <dbReference type="EMBL" id="ORJ23633.1"/>
    </source>
</evidence>
<dbReference type="RefSeq" id="WP_017490393.1">
    <property type="nucleotide sequence ID" value="NZ_CAUQAZ010000002.1"/>
</dbReference>